<feature type="transmembrane region" description="Helical" evidence="7">
    <location>
        <begin position="81"/>
        <end position="102"/>
    </location>
</feature>
<dbReference type="GO" id="GO:0005886">
    <property type="term" value="C:plasma membrane"/>
    <property type="evidence" value="ECO:0007669"/>
    <property type="project" value="UniProtKB-SubCell"/>
</dbReference>
<comment type="caution">
    <text evidence="8">The sequence shown here is derived from an EMBL/GenBank/DDBJ whole genome shotgun (WGS) entry which is preliminary data.</text>
</comment>
<feature type="transmembrane region" description="Helical" evidence="7">
    <location>
        <begin position="354"/>
        <end position="378"/>
    </location>
</feature>
<feature type="transmembrane region" description="Helical" evidence="7">
    <location>
        <begin position="238"/>
        <end position="260"/>
    </location>
</feature>
<sequence>METEGSAGAPSPIRDRRFVGLAMLEFWERFAMTGVKSLLVLILADQIFAGDLPRAFGAGVLRDALGQWFGPLSTTGLASQVYGYAGALLYLSVPLGGLIGDYVGNRRALLYLAAGAMLVGLLLMLQVTGFLPGLALFMAATGTLKGNLSVQVGQLFASELERQRGYAIYLGFLNAGAICGPLVCGTLAALAGWTYAIAAAALAVLIGILGYAVTTAGSARLIGDVTPDARQNGSHGRAVLPSSAILVAAILSIYFCWAAYEQVSDIFLLWARARVELHIAGWLMPVAWFVSLDGIFTLLLIVGAQALFPWLARRGIALGAQDHILLGGLACAGGYLVLALAASQDGALSIGWALAYLVLVDLAVVLVWPSGLSLIAAVAPPRFVGLWTGIFYLHGFFASLWVGISGGYYGRIPDSWFWAIQAGVAGIGVLLAVAAAALRHRSRRLQATTTSA</sequence>
<dbReference type="InterPro" id="IPR036259">
    <property type="entry name" value="MFS_trans_sf"/>
</dbReference>
<evidence type="ECO:0000313" key="8">
    <source>
        <dbReference type="EMBL" id="TPG48318.1"/>
    </source>
</evidence>
<dbReference type="Gene3D" id="1.20.1250.20">
    <property type="entry name" value="MFS general substrate transporter like domains"/>
    <property type="match status" value="2"/>
</dbReference>
<gene>
    <name evidence="8" type="ORF">EAH76_21195</name>
</gene>
<dbReference type="SUPFAM" id="SSF103473">
    <property type="entry name" value="MFS general substrate transporter"/>
    <property type="match status" value="1"/>
</dbReference>
<dbReference type="Proteomes" id="UP000319931">
    <property type="component" value="Unassembled WGS sequence"/>
</dbReference>
<feature type="transmembrane region" description="Helical" evidence="7">
    <location>
        <begin position="390"/>
        <end position="410"/>
    </location>
</feature>
<feature type="transmembrane region" description="Helical" evidence="7">
    <location>
        <begin position="324"/>
        <end position="342"/>
    </location>
</feature>
<reference evidence="8 9" key="1">
    <citation type="journal article" date="2019" name="Environ. Microbiol.">
        <title>Species interactions and distinct microbial communities in high Arctic permafrost affected cryosols are associated with the CH4 and CO2 gas fluxes.</title>
        <authorList>
            <person name="Altshuler I."/>
            <person name="Hamel J."/>
            <person name="Turney S."/>
            <person name="Magnuson E."/>
            <person name="Levesque R."/>
            <person name="Greer C."/>
            <person name="Whyte L.G."/>
        </authorList>
    </citation>
    <scope>NUCLEOTIDE SEQUENCE [LARGE SCALE GENOMIC DNA]</scope>
    <source>
        <strain evidence="8 9">E6.1</strain>
    </source>
</reference>
<keyword evidence="4 7" id="KW-0812">Transmembrane</keyword>
<keyword evidence="6 7" id="KW-0472">Membrane</keyword>
<feature type="transmembrane region" description="Helical" evidence="7">
    <location>
        <begin position="168"/>
        <end position="189"/>
    </location>
</feature>
<dbReference type="PANTHER" id="PTHR23517:SF15">
    <property type="entry name" value="PROTON-DEPENDENT OLIGOPEPTIDE FAMILY TRANSPORT PROTEIN"/>
    <property type="match status" value="1"/>
</dbReference>
<keyword evidence="2" id="KW-0813">Transport</keyword>
<feature type="transmembrane region" description="Helical" evidence="7">
    <location>
        <begin position="134"/>
        <end position="156"/>
    </location>
</feature>
<dbReference type="AlphaFoldDB" id="A0A502FFX2"/>
<accession>A0A502FFX2</accession>
<comment type="subcellular location">
    <subcellularLocation>
        <location evidence="1">Cell membrane</location>
        <topology evidence="1">Multi-pass membrane protein</topology>
    </subcellularLocation>
</comment>
<keyword evidence="5 7" id="KW-1133">Transmembrane helix</keyword>
<dbReference type="InterPro" id="IPR050171">
    <property type="entry name" value="MFS_Transporters"/>
</dbReference>
<evidence type="ECO:0000256" key="1">
    <source>
        <dbReference type="ARBA" id="ARBA00004651"/>
    </source>
</evidence>
<proteinExistence type="predicted"/>
<evidence type="ECO:0000256" key="5">
    <source>
        <dbReference type="ARBA" id="ARBA00022989"/>
    </source>
</evidence>
<dbReference type="GO" id="GO:0022857">
    <property type="term" value="F:transmembrane transporter activity"/>
    <property type="evidence" value="ECO:0007669"/>
    <property type="project" value="InterPro"/>
</dbReference>
<feature type="transmembrane region" description="Helical" evidence="7">
    <location>
        <begin position="416"/>
        <end position="438"/>
    </location>
</feature>
<dbReference type="OrthoDB" id="9772725at2"/>
<keyword evidence="3" id="KW-1003">Cell membrane</keyword>
<organism evidence="8 9">
    <name type="scientific">Sphingomonas glacialis</name>
    <dbReference type="NCBI Taxonomy" id="658225"/>
    <lineage>
        <taxon>Bacteria</taxon>
        <taxon>Pseudomonadati</taxon>
        <taxon>Pseudomonadota</taxon>
        <taxon>Alphaproteobacteria</taxon>
        <taxon>Sphingomonadales</taxon>
        <taxon>Sphingomonadaceae</taxon>
        <taxon>Sphingomonas</taxon>
    </lineage>
</organism>
<feature type="transmembrane region" description="Helical" evidence="7">
    <location>
        <begin position="195"/>
        <end position="217"/>
    </location>
</feature>
<feature type="transmembrane region" description="Helical" evidence="7">
    <location>
        <begin position="109"/>
        <end position="128"/>
    </location>
</feature>
<evidence type="ECO:0000256" key="2">
    <source>
        <dbReference type="ARBA" id="ARBA00022448"/>
    </source>
</evidence>
<dbReference type="PANTHER" id="PTHR23517">
    <property type="entry name" value="RESISTANCE PROTEIN MDTM, PUTATIVE-RELATED-RELATED"/>
    <property type="match status" value="1"/>
</dbReference>
<dbReference type="Pfam" id="PF07690">
    <property type="entry name" value="MFS_1"/>
    <property type="match status" value="1"/>
</dbReference>
<evidence type="ECO:0000256" key="6">
    <source>
        <dbReference type="ARBA" id="ARBA00023136"/>
    </source>
</evidence>
<evidence type="ECO:0000256" key="7">
    <source>
        <dbReference type="SAM" id="Phobius"/>
    </source>
</evidence>
<protein>
    <submittedName>
        <fullName evidence="8">MFS transporter</fullName>
    </submittedName>
</protein>
<name>A0A502FFX2_9SPHN</name>
<feature type="transmembrane region" description="Helical" evidence="7">
    <location>
        <begin position="286"/>
        <end position="312"/>
    </location>
</feature>
<evidence type="ECO:0000256" key="4">
    <source>
        <dbReference type="ARBA" id="ARBA00022692"/>
    </source>
</evidence>
<keyword evidence="9" id="KW-1185">Reference proteome</keyword>
<dbReference type="EMBL" id="RCZC01000009">
    <property type="protein sequence ID" value="TPG48318.1"/>
    <property type="molecule type" value="Genomic_DNA"/>
</dbReference>
<dbReference type="InterPro" id="IPR011701">
    <property type="entry name" value="MFS"/>
</dbReference>
<evidence type="ECO:0000256" key="3">
    <source>
        <dbReference type="ARBA" id="ARBA00022475"/>
    </source>
</evidence>
<evidence type="ECO:0000313" key="9">
    <source>
        <dbReference type="Proteomes" id="UP000319931"/>
    </source>
</evidence>